<evidence type="ECO:0000256" key="4">
    <source>
        <dbReference type="ARBA" id="ARBA00023054"/>
    </source>
</evidence>
<dbReference type="GO" id="GO:0031490">
    <property type="term" value="F:chromatin DNA binding"/>
    <property type="evidence" value="ECO:0007669"/>
    <property type="project" value="TreeGrafter"/>
</dbReference>
<evidence type="ECO:0000256" key="1">
    <source>
        <dbReference type="ARBA" id="ARBA00004123"/>
    </source>
</evidence>
<evidence type="ECO:0000256" key="8">
    <source>
        <dbReference type="ARBA" id="ARBA00042098"/>
    </source>
</evidence>
<evidence type="ECO:0000256" key="11">
    <source>
        <dbReference type="SAM" id="MobiDB-lite"/>
    </source>
</evidence>
<evidence type="ECO:0000256" key="6">
    <source>
        <dbReference type="ARBA" id="ARBA00023242"/>
    </source>
</evidence>
<accession>A0A9D4FNY4</accession>
<sequence>MAERPEDLNLPNAVITRIIKDAIPDGVNVSKEARLAISKAASVFVLYATSCSNNFALKSKRKTITAKDVLDALEDMEFDQFVDPLKECLEAYKKNQQGKKDQKKKDKEVANQSAGGGDQGEDEGVAIMEEESEEEEGGRAGDVNGDGDVVEISDTSEDA</sequence>
<gene>
    <name evidence="13" type="ORF">DPMN_156384</name>
</gene>
<dbReference type="GO" id="GO:0008622">
    <property type="term" value="C:epsilon DNA polymerase complex"/>
    <property type="evidence" value="ECO:0007669"/>
    <property type="project" value="TreeGrafter"/>
</dbReference>
<feature type="compositionally biased region" description="Basic and acidic residues" evidence="11">
    <location>
        <begin position="95"/>
        <end position="109"/>
    </location>
</feature>
<dbReference type="Gene3D" id="1.10.20.10">
    <property type="entry name" value="Histone, subunit A"/>
    <property type="match status" value="1"/>
</dbReference>
<evidence type="ECO:0000256" key="10">
    <source>
        <dbReference type="ARBA" id="ARBA00046905"/>
    </source>
</evidence>
<keyword evidence="4" id="KW-0175">Coiled coil</keyword>
<keyword evidence="6" id="KW-0539">Nucleus</keyword>
<name>A0A9D4FNY4_DREPO</name>
<evidence type="ECO:0000256" key="2">
    <source>
        <dbReference type="ARBA" id="ARBA00022553"/>
    </source>
</evidence>
<proteinExistence type="predicted"/>
<keyword evidence="2" id="KW-0597">Phosphoprotein</keyword>
<evidence type="ECO:0000313" key="13">
    <source>
        <dbReference type="EMBL" id="KAH3802704.1"/>
    </source>
</evidence>
<dbReference type="AlphaFoldDB" id="A0A9D4FNY4"/>
<evidence type="ECO:0000313" key="14">
    <source>
        <dbReference type="Proteomes" id="UP000828390"/>
    </source>
</evidence>
<dbReference type="GO" id="GO:0006974">
    <property type="term" value="P:DNA damage response"/>
    <property type="evidence" value="ECO:0007669"/>
    <property type="project" value="TreeGrafter"/>
</dbReference>
<dbReference type="FunFam" id="1.10.20.10:FF:000041">
    <property type="entry name" value="DNA polymerase epsilon subunit 3"/>
    <property type="match status" value="1"/>
</dbReference>
<keyword evidence="5" id="KW-0238">DNA-binding</keyword>
<dbReference type="GO" id="GO:0008623">
    <property type="term" value="C:CHRAC"/>
    <property type="evidence" value="ECO:0007669"/>
    <property type="project" value="TreeGrafter"/>
</dbReference>
<dbReference type="InterPro" id="IPR051377">
    <property type="entry name" value="DNA_Pol-Epsilon_Subunit"/>
</dbReference>
<comment type="subcellular location">
    <subcellularLocation>
        <location evidence="1">Nucleus</location>
    </subcellularLocation>
</comment>
<dbReference type="PANTHER" id="PTHR46172:SF1">
    <property type="entry name" value="DNA POLYMERASE EPSILON SUBUNIT 3"/>
    <property type="match status" value="1"/>
</dbReference>
<dbReference type="OrthoDB" id="1707486at2759"/>
<feature type="compositionally biased region" description="Acidic residues" evidence="11">
    <location>
        <begin position="148"/>
        <end position="159"/>
    </location>
</feature>
<reference evidence="13" key="1">
    <citation type="journal article" date="2019" name="bioRxiv">
        <title>The Genome of the Zebra Mussel, Dreissena polymorpha: A Resource for Invasive Species Research.</title>
        <authorList>
            <person name="McCartney M.A."/>
            <person name="Auch B."/>
            <person name="Kono T."/>
            <person name="Mallez S."/>
            <person name="Zhang Y."/>
            <person name="Obille A."/>
            <person name="Becker A."/>
            <person name="Abrahante J.E."/>
            <person name="Garbe J."/>
            <person name="Badalamenti J.P."/>
            <person name="Herman A."/>
            <person name="Mangelson H."/>
            <person name="Liachko I."/>
            <person name="Sullivan S."/>
            <person name="Sone E.D."/>
            <person name="Koren S."/>
            <person name="Silverstein K.A.T."/>
            <person name="Beckman K.B."/>
            <person name="Gohl D.M."/>
        </authorList>
    </citation>
    <scope>NUCLEOTIDE SEQUENCE</scope>
    <source>
        <strain evidence="13">Duluth1</strain>
        <tissue evidence="13">Whole animal</tissue>
    </source>
</reference>
<dbReference type="CDD" id="cd22928">
    <property type="entry name" value="HFD_POLE3_DPB4"/>
    <property type="match status" value="1"/>
</dbReference>
<comment type="subunit">
    <text evidence="10">Component of the DNA polymerase epsilon complex consisting of four subunits: the catalytic subunit POLE and the accessory subunits POLE2, POLE3 and POLE4. Interaction with POLE4 is a prerequisite for further binding with POLE and POLE2. Heterodimer with CHRAC1; binds to DNA. Component of the CHRAC ISWI chromatin remodeling complex at least composed of SMARCA5/SNF2H, BAZ1A/ACF1, CHRAC1 and POLE3; the complex preferentially binds DNA through the CHRAC1-POLE3 heterodimer and possesses ATP-dependent nucleosome-remodeling activity. Within the complex, the heterodimer with CHRAC1 interacts with SMARCA5/SNF2H; the interaction is direct and enhances nucleosome sliding activity by the SMARCA5/SNF2H and BAZ1A/ACF1 interaction. Within the complex, the heterodimer with CHRAC1 interacts with BAZ1A/ACF1; the interactions are direct.</text>
</comment>
<feature type="domain" description="Transcription factor CBF/NF-Y/archaeal histone" evidence="12">
    <location>
        <begin position="9"/>
        <end position="73"/>
    </location>
</feature>
<comment type="function">
    <text evidence="9">Accessory component of the DNA polymerase epsilon complex. Participates in DNA repair and in chromosomal DNA replication. Forms a complex with CHRAC1 and binds naked DNA, which is then incorporated into chromatin, aided by the nucleosome-remodeling activity of ISWI/SNF2H and ACF1. Does not enhance nucleosome sliding activity of the ACF-5 ISWI chromatin remodeling complex.</text>
</comment>
<feature type="region of interest" description="Disordered" evidence="11">
    <location>
        <begin position="95"/>
        <end position="159"/>
    </location>
</feature>
<comment type="caution">
    <text evidence="13">The sequence shown here is derived from an EMBL/GenBank/DDBJ whole genome shotgun (WGS) entry which is preliminary data.</text>
</comment>
<dbReference type="PANTHER" id="PTHR46172">
    <property type="entry name" value="DNA POLYMERASE EPSILON SUBUNIT 3"/>
    <property type="match status" value="1"/>
</dbReference>
<organism evidence="13 14">
    <name type="scientific">Dreissena polymorpha</name>
    <name type="common">Zebra mussel</name>
    <name type="synonym">Mytilus polymorpha</name>
    <dbReference type="NCBI Taxonomy" id="45954"/>
    <lineage>
        <taxon>Eukaryota</taxon>
        <taxon>Metazoa</taxon>
        <taxon>Spiralia</taxon>
        <taxon>Lophotrochozoa</taxon>
        <taxon>Mollusca</taxon>
        <taxon>Bivalvia</taxon>
        <taxon>Autobranchia</taxon>
        <taxon>Heteroconchia</taxon>
        <taxon>Euheterodonta</taxon>
        <taxon>Imparidentia</taxon>
        <taxon>Neoheterodontei</taxon>
        <taxon>Myida</taxon>
        <taxon>Dreissenoidea</taxon>
        <taxon>Dreissenidae</taxon>
        <taxon>Dreissena</taxon>
    </lineage>
</organism>
<dbReference type="Proteomes" id="UP000828390">
    <property type="component" value="Unassembled WGS sequence"/>
</dbReference>
<dbReference type="SUPFAM" id="SSF47113">
    <property type="entry name" value="Histone-fold"/>
    <property type="match status" value="1"/>
</dbReference>
<evidence type="ECO:0000256" key="9">
    <source>
        <dbReference type="ARBA" id="ARBA00045219"/>
    </source>
</evidence>
<keyword evidence="3" id="KW-0007">Acetylation</keyword>
<dbReference type="EMBL" id="JAIWYP010000007">
    <property type="protein sequence ID" value="KAH3802704.1"/>
    <property type="molecule type" value="Genomic_DNA"/>
</dbReference>
<dbReference type="Pfam" id="PF00808">
    <property type="entry name" value="CBFD_NFYB_HMF"/>
    <property type="match status" value="1"/>
</dbReference>
<dbReference type="GO" id="GO:0046982">
    <property type="term" value="F:protein heterodimerization activity"/>
    <property type="evidence" value="ECO:0007669"/>
    <property type="project" value="InterPro"/>
</dbReference>
<dbReference type="InterPro" id="IPR003958">
    <property type="entry name" value="CBFA_NFYB_domain"/>
</dbReference>
<evidence type="ECO:0000256" key="3">
    <source>
        <dbReference type="ARBA" id="ARBA00022990"/>
    </source>
</evidence>
<dbReference type="InterPro" id="IPR009072">
    <property type="entry name" value="Histone-fold"/>
</dbReference>
<keyword evidence="14" id="KW-1185">Reference proteome</keyword>
<dbReference type="GO" id="GO:0031507">
    <property type="term" value="P:heterochromatin formation"/>
    <property type="evidence" value="ECO:0007669"/>
    <property type="project" value="TreeGrafter"/>
</dbReference>
<dbReference type="GO" id="GO:0006272">
    <property type="term" value="P:leading strand elongation"/>
    <property type="evidence" value="ECO:0007669"/>
    <property type="project" value="TreeGrafter"/>
</dbReference>
<feature type="compositionally biased region" description="Acidic residues" evidence="11">
    <location>
        <begin position="119"/>
        <end position="136"/>
    </location>
</feature>
<evidence type="ECO:0000259" key="12">
    <source>
        <dbReference type="Pfam" id="PF00808"/>
    </source>
</evidence>
<protein>
    <recommendedName>
        <fullName evidence="7">DNA polymerase epsilon subunit 3</fullName>
    </recommendedName>
    <alternativeName>
        <fullName evidence="8">DNA polymerase II subunit 3</fullName>
    </alternativeName>
</protein>
<evidence type="ECO:0000256" key="5">
    <source>
        <dbReference type="ARBA" id="ARBA00023125"/>
    </source>
</evidence>
<reference evidence="13" key="2">
    <citation type="submission" date="2020-11" db="EMBL/GenBank/DDBJ databases">
        <authorList>
            <person name="McCartney M.A."/>
            <person name="Auch B."/>
            <person name="Kono T."/>
            <person name="Mallez S."/>
            <person name="Becker A."/>
            <person name="Gohl D.M."/>
            <person name="Silverstein K.A.T."/>
            <person name="Koren S."/>
            <person name="Bechman K.B."/>
            <person name="Herman A."/>
            <person name="Abrahante J.E."/>
            <person name="Garbe J."/>
        </authorList>
    </citation>
    <scope>NUCLEOTIDE SEQUENCE</scope>
    <source>
        <strain evidence="13">Duluth1</strain>
        <tissue evidence="13">Whole animal</tissue>
    </source>
</reference>
<evidence type="ECO:0000256" key="7">
    <source>
        <dbReference type="ARBA" id="ARBA00039793"/>
    </source>
</evidence>